<reference evidence="2 3" key="1">
    <citation type="submission" date="2018-07" db="EMBL/GenBank/DDBJ databases">
        <title>Genomic Encyclopedia of Type Strains, Phase IV (KMG-IV): sequencing the most valuable type-strain genomes for metagenomic binning, comparative biology and taxonomic classification.</title>
        <authorList>
            <person name="Goeker M."/>
        </authorList>
    </citation>
    <scope>NUCLEOTIDE SEQUENCE [LARGE SCALE GENOMIC DNA]</scope>
    <source>
        <strain evidence="2 3">DSM 101478</strain>
    </source>
</reference>
<keyword evidence="1" id="KW-0812">Transmembrane</keyword>
<dbReference type="OrthoDB" id="886404at2"/>
<proteinExistence type="predicted"/>
<organism evidence="2 3">
    <name type="scientific">Marinirhabdus gelatinilytica</name>
    <dbReference type="NCBI Taxonomy" id="1703343"/>
    <lineage>
        <taxon>Bacteria</taxon>
        <taxon>Pseudomonadati</taxon>
        <taxon>Bacteroidota</taxon>
        <taxon>Flavobacteriia</taxon>
        <taxon>Flavobacteriales</taxon>
        <taxon>Flavobacteriaceae</taxon>
    </lineage>
</organism>
<dbReference type="EMBL" id="QRAO01000001">
    <property type="protein sequence ID" value="RDK88442.1"/>
    <property type="molecule type" value="Genomic_DNA"/>
</dbReference>
<feature type="transmembrane region" description="Helical" evidence="1">
    <location>
        <begin position="16"/>
        <end position="41"/>
    </location>
</feature>
<sequence>MHPKLHYLKHISKVKIAFSIILGLLSIYLLYSGTLFGLILLGAALKLSLREGIEIALEGKAYRKIYSVMGLKVGVWKPLPEIEYVSIFETKKKSRARVIAAQADLAFTIFRVNLFYEQNKHITAYESEDKVEGFKVAEHLAMVLDSKIHDATNAAR</sequence>
<dbReference type="RefSeq" id="WP_115122148.1">
    <property type="nucleotide sequence ID" value="NZ_QRAO01000001.1"/>
</dbReference>
<evidence type="ECO:0000256" key="1">
    <source>
        <dbReference type="SAM" id="Phobius"/>
    </source>
</evidence>
<protein>
    <submittedName>
        <fullName evidence="2">Uncharacterized protein</fullName>
    </submittedName>
</protein>
<keyword evidence="1" id="KW-0472">Membrane</keyword>
<keyword evidence="3" id="KW-1185">Reference proteome</keyword>
<name>A0A370QJB8_9FLAO</name>
<accession>A0A370QJB8</accession>
<evidence type="ECO:0000313" key="3">
    <source>
        <dbReference type="Proteomes" id="UP000255317"/>
    </source>
</evidence>
<evidence type="ECO:0000313" key="2">
    <source>
        <dbReference type="EMBL" id="RDK88442.1"/>
    </source>
</evidence>
<keyword evidence="1" id="KW-1133">Transmembrane helix</keyword>
<dbReference type="AlphaFoldDB" id="A0A370QJB8"/>
<gene>
    <name evidence="2" type="ORF">C8D94_101314</name>
</gene>
<comment type="caution">
    <text evidence="2">The sequence shown here is derived from an EMBL/GenBank/DDBJ whole genome shotgun (WGS) entry which is preliminary data.</text>
</comment>
<dbReference type="Proteomes" id="UP000255317">
    <property type="component" value="Unassembled WGS sequence"/>
</dbReference>